<dbReference type="RefSeq" id="WP_145026246.1">
    <property type="nucleotide sequence ID" value="NZ_CP036271.1"/>
</dbReference>
<evidence type="ECO:0000313" key="1">
    <source>
        <dbReference type="EMBL" id="QDT52133.1"/>
    </source>
</evidence>
<protein>
    <recommendedName>
        <fullName evidence="3">ROK family protein</fullName>
    </recommendedName>
</protein>
<evidence type="ECO:0000313" key="2">
    <source>
        <dbReference type="Proteomes" id="UP000315700"/>
    </source>
</evidence>
<dbReference type="EMBL" id="CP036271">
    <property type="protein sequence ID" value="QDT52133.1"/>
    <property type="molecule type" value="Genomic_DNA"/>
</dbReference>
<evidence type="ECO:0008006" key="3">
    <source>
        <dbReference type="Google" id="ProtNLM"/>
    </source>
</evidence>
<keyword evidence="2" id="KW-1185">Reference proteome</keyword>
<dbReference type="AlphaFoldDB" id="A0A517S7S1"/>
<dbReference type="InParanoid" id="A0A517S7S1"/>
<dbReference type="SUPFAM" id="SSF53067">
    <property type="entry name" value="Actin-like ATPase domain"/>
    <property type="match status" value="1"/>
</dbReference>
<organism evidence="1 2">
    <name type="scientific">Caulifigura coniformis</name>
    <dbReference type="NCBI Taxonomy" id="2527983"/>
    <lineage>
        <taxon>Bacteria</taxon>
        <taxon>Pseudomonadati</taxon>
        <taxon>Planctomycetota</taxon>
        <taxon>Planctomycetia</taxon>
        <taxon>Planctomycetales</taxon>
        <taxon>Planctomycetaceae</taxon>
        <taxon>Caulifigura</taxon>
    </lineage>
</organism>
<dbReference type="InterPro" id="IPR043129">
    <property type="entry name" value="ATPase_NBD"/>
</dbReference>
<dbReference type="Gene3D" id="3.30.420.40">
    <property type="match status" value="2"/>
</dbReference>
<name>A0A517S7S1_9PLAN</name>
<gene>
    <name evidence="1" type="ORF">Pan44_01420</name>
</gene>
<dbReference type="KEGG" id="ccos:Pan44_01420"/>
<proteinExistence type="predicted"/>
<reference evidence="1 2" key="1">
    <citation type="submission" date="2019-02" db="EMBL/GenBank/DDBJ databases">
        <title>Deep-cultivation of Planctomycetes and their phenomic and genomic characterization uncovers novel biology.</title>
        <authorList>
            <person name="Wiegand S."/>
            <person name="Jogler M."/>
            <person name="Boedeker C."/>
            <person name="Pinto D."/>
            <person name="Vollmers J."/>
            <person name="Rivas-Marin E."/>
            <person name="Kohn T."/>
            <person name="Peeters S.H."/>
            <person name="Heuer A."/>
            <person name="Rast P."/>
            <person name="Oberbeckmann S."/>
            <person name="Bunk B."/>
            <person name="Jeske O."/>
            <person name="Meyerdierks A."/>
            <person name="Storesund J.E."/>
            <person name="Kallscheuer N."/>
            <person name="Luecker S."/>
            <person name="Lage O.M."/>
            <person name="Pohl T."/>
            <person name="Merkel B.J."/>
            <person name="Hornburger P."/>
            <person name="Mueller R.-W."/>
            <person name="Bruemmer F."/>
            <person name="Labrenz M."/>
            <person name="Spormann A.M."/>
            <person name="Op den Camp H."/>
            <person name="Overmann J."/>
            <person name="Amann R."/>
            <person name="Jetten M.S.M."/>
            <person name="Mascher T."/>
            <person name="Medema M.H."/>
            <person name="Devos D.P."/>
            <person name="Kaster A.-K."/>
            <person name="Ovreas L."/>
            <person name="Rohde M."/>
            <person name="Galperin M.Y."/>
            <person name="Jogler C."/>
        </authorList>
    </citation>
    <scope>NUCLEOTIDE SEQUENCE [LARGE SCALE GENOMIC DNA]</scope>
    <source>
        <strain evidence="1 2">Pan44</strain>
    </source>
</reference>
<accession>A0A517S7S1</accession>
<sequence length="229" mass="24892">MLNICVLDIGGTSLKIWMPMAPEAVKVETGKDFTPEDLVREVKAVLGRAEIDRMSIGVPGSMRWGRPVEEPVNLGKGWLDFDFANAFGVPVRMLNDADMQALGGYEGGRMLYLGLGTGVGTTLIADGAISPVALGLLPFKDGKKFEDFLTKKALERIGLRAWRTAVAKAADLMRQATLADYVMLGGSGAERFETLPEWCRRGGNTNAYFGGLRMWEDIGVRAAMLGRAF</sequence>
<dbReference type="OrthoDB" id="9795247at2"/>
<dbReference type="Proteomes" id="UP000315700">
    <property type="component" value="Chromosome"/>
</dbReference>